<dbReference type="RefSeq" id="WP_052955920.1">
    <property type="nucleotide sequence ID" value="NZ_BBWV01000003.1"/>
</dbReference>
<name>A0A0E9N306_9BACT</name>
<evidence type="ECO:0008006" key="4">
    <source>
        <dbReference type="Google" id="ProtNLM"/>
    </source>
</evidence>
<proteinExistence type="predicted"/>
<reference evidence="2 3" key="1">
    <citation type="submission" date="2015-04" db="EMBL/GenBank/DDBJ databases">
        <title>Whole genome shotgun sequence of Flavihumibacter petaseus NBRC 106054.</title>
        <authorList>
            <person name="Miyazawa S."/>
            <person name="Hosoyama A."/>
            <person name="Hashimoto M."/>
            <person name="Noguchi M."/>
            <person name="Tsuchikane K."/>
            <person name="Ohji S."/>
            <person name="Yamazoe A."/>
            <person name="Ichikawa N."/>
            <person name="Kimura A."/>
            <person name="Fujita N."/>
        </authorList>
    </citation>
    <scope>NUCLEOTIDE SEQUENCE [LARGE SCALE GENOMIC DNA]</scope>
    <source>
        <strain evidence="2 3">NBRC 106054</strain>
    </source>
</reference>
<organism evidence="2 3">
    <name type="scientific">Flavihumibacter petaseus NBRC 106054</name>
    <dbReference type="NCBI Taxonomy" id="1220578"/>
    <lineage>
        <taxon>Bacteria</taxon>
        <taxon>Pseudomonadati</taxon>
        <taxon>Bacteroidota</taxon>
        <taxon>Chitinophagia</taxon>
        <taxon>Chitinophagales</taxon>
        <taxon>Chitinophagaceae</taxon>
        <taxon>Flavihumibacter</taxon>
    </lineage>
</organism>
<dbReference type="EMBL" id="BBWV01000003">
    <property type="protein sequence ID" value="GAO44214.1"/>
    <property type="molecule type" value="Genomic_DNA"/>
</dbReference>
<evidence type="ECO:0000313" key="2">
    <source>
        <dbReference type="EMBL" id="GAO44214.1"/>
    </source>
</evidence>
<dbReference type="AlphaFoldDB" id="A0A0E9N306"/>
<accession>A0A0E9N306</accession>
<feature type="signal peptide" evidence="1">
    <location>
        <begin position="1"/>
        <end position="21"/>
    </location>
</feature>
<comment type="caution">
    <text evidence="2">The sequence shown here is derived from an EMBL/GenBank/DDBJ whole genome shotgun (WGS) entry which is preliminary data.</text>
</comment>
<sequence>MKKNRILLLLLVALGACSKHHPETPPDGAVTQPLPAPAGQPIGESEIFFIGTDGGIIESEDGIVKIDIPAGALDAETEISIQPLHNTASHGIGQAYRLTPHGNIFRKKVTLTFNYWKYRHVLSGPQAVEIATQDDKGFWTGIGGTVNDTAQKIVSVKSDHFSDWALIESMELSPAVKTVSPGEAIRLQALRYVFPVAGDDWVVPLTHPAAGSGEPLKIEATYIRKWTLNGPGKLEPNGSEAVYTAPTSTGGSRSATISLELSVSGSKVLLISTIYFIEDGISLSINGGSWQQFPAMAFTMQESNLRSLTNLRTNATDPQMVFLWPENDLDNETHYWYMHNVEDADVTFEWDDPSLDKTIVSFFFDGEKTYDSGGFLATQELEKDGKKYLTGVFIIDKAGEIDRTNGEQISVKRVIGTYKVQRDW</sequence>
<evidence type="ECO:0000256" key="1">
    <source>
        <dbReference type="SAM" id="SignalP"/>
    </source>
</evidence>
<gene>
    <name evidence="2" type="ORF">FPE01S_03_02520</name>
</gene>
<keyword evidence="1" id="KW-0732">Signal</keyword>
<dbReference type="OrthoDB" id="770607at2"/>
<evidence type="ECO:0000313" key="3">
    <source>
        <dbReference type="Proteomes" id="UP000033121"/>
    </source>
</evidence>
<keyword evidence="3" id="KW-1185">Reference proteome</keyword>
<protein>
    <recommendedName>
        <fullName evidence="4">ZU5 domain-containing protein</fullName>
    </recommendedName>
</protein>
<dbReference type="STRING" id="1220578.FPE01S_03_02520"/>
<dbReference type="Proteomes" id="UP000033121">
    <property type="component" value="Unassembled WGS sequence"/>
</dbReference>
<feature type="chain" id="PRO_5002429908" description="ZU5 domain-containing protein" evidence="1">
    <location>
        <begin position="22"/>
        <end position="424"/>
    </location>
</feature>
<dbReference type="PROSITE" id="PS51257">
    <property type="entry name" value="PROKAR_LIPOPROTEIN"/>
    <property type="match status" value="1"/>
</dbReference>
<dbReference type="Gene3D" id="2.60.220.30">
    <property type="match status" value="1"/>
</dbReference>